<protein>
    <submittedName>
        <fullName evidence="2">Uncharacterized protein</fullName>
    </submittedName>
</protein>
<evidence type="ECO:0000313" key="3">
    <source>
        <dbReference type="Proteomes" id="UP000008783"/>
    </source>
</evidence>
<proteinExistence type="predicted"/>
<gene>
    <name evidence="2" type="ORF">PGTG_15567</name>
</gene>
<dbReference type="EMBL" id="DS178324">
    <property type="protein sequence ID" value="EFP89604.1"/>
    <property type="molecule type" value="Genomic_DNA"/>
</dbReference>
<reference key="1">
    <citation type="submission" date="2007-01" db="EMBL/GenBank/DDBJ databases">
        <title>The Genome Sequence of Puccinia graminis f. sp. tritici Strain CRL 75-36-700-3.</title>
        <authorList>
            <consortium name="The Broad Institute Genome Sequencing Platform"/>
            <person name="Birren B."/>
            <person name="Lander E."/>
            <person name="Galagan J."/>
            <person name="Nusbaum C."/>
            <person name="Devon K."/>
            <person name="Cuomo C."/>
            <person name="Jaffe D."/>
            <person name="Butler J."/>
            <person name="Alvarez P."/>
            <person name="Gnerre S."/>
            <person name="Grabherr M."/>
            <person name="Mauceli E."/>
            <person name="Brockman W."/>
            <person name="Young S."/>
            <person name="LaButti K."/>
            <person name="Sykes S."/>
            <person name="DeCaprio D."/>
            <person name="Crawford M."/>
            <person name="Koehrsen M."/>
            <person name="Engels R."/>
            <person name="Montgomery P."/>
            <person name="Pearson M."/>
            <person name="Howarth C."/>
            <person name="Larson L."/>
            <person name="White J."/>
            <person name="Zeng Q."/>
            <person name="Kodira C."/>
            <person name="Yandava C."/>
            <person name="Alvarado L."/>
            <person name="O'Leary S."/>
            <person name="Szabo L."/>
            <person name="Dean R."/>
            <person name="Schein J."/>
        </authorList>
    </citation>
    <scope>NUCLEOTIDE SEQUENCE</scope>
    <source>
        <strain>CRL 75-36-700-3</strain>
    </source>
</reference>
<name>E3KZ79_PUCGT</name>
<evidence type="ECO:0000256" key="1">
    <source>
        <dbReference type="SAM" id="MobiDB-lite"/>
    </source>
</evidence>
<dbReference type="VEuPathDB" id="FungiDB:PGTG_15567"/>
<feature type="region of interest" description="Disordered" evidence="1">
    <location>
        <begin position="1"/>
        <end position="52"/>
    </location>
</feature>
<dbReference type="HOGENOM" id="CLU_1741468_0_0_1"/>
<dbReference type="KEGG" id="pgr:PGTG_15567"/>
<evidence type="ECO:0000313" key="2">
    <source>
        <dbReference type="EMBL" id="EFP89604.1"/>
    </source>
</evidence>
<keyword evidence="3" id="KW-1185">Reference proteome</keyword>
<dbReference type="RefSeq" id="XP_003334023.1">
    <property type="nucleotide sequence ID" value="XM_003333975.1"/>
</dbReference>
<accession>E3KZ79</accession>
<organism evidence="2 3">
    <name type="scientific">Puccinia graminis f. sp. tritici (strain CRL 75-36-700-3 / race SCCL)</name>
    <name type="common">Black stem rust fungus</name>
    <dbReference type="NCBI Taxonomy" id="418459"/>
    <lineage>
        <taxon>Eukaryota</taxon>
        <taxon>Fungi</taxon>
        <taxon>Dikarya</taxon>
        <taxon>Basidiomycota</taxon>
        <taxon>Pucciniomycotina</taxon>
        <taxon>Pucciniomycetes</taxon>
        <taxon>Pucciniales</taxon>
        <taxon>Pucciniaceae</taxon>
        <taxon>Puccinia</taxon>
    </lineage>
</organism>
<reference evidence="3" key="2">
    <citation type="journal article" date="2011" name="Proc. Natl. Acad. Sci. U.S.A.">
        <title>Obligate biotrophy features unraveled by the genomic analysis of rust fungi.</title>
        <authorList>
            <person name="Duplessis S."/>
            <person name="Cuomo C.A."/>
            <person name="Lin Y.-C."/>
            <person name="Aerts A."/>
            <person name="Tisserant E."/>
            <person name="Veneault-Fourrey C."/>
            <person name="Joly D.L."/>
            <person name="Hacquard S."/>
            <person name="Amselem J."/>
            <person name="Cantarel B.L."/>
            <person name="Chiu R."/>
            <person name="Coutinho P.M."/>
            <person name="Feau N."/>
            <person name="Field M."/>
            <person name="Frey P."/>
            <person name="Gelhaye E."/>
            <person name="Goldberg J."/>
            <person name="Grabherr M.G."/>
            <person name="Kodira C.D."/>
            <person name="Kohler A."/>
            <person name="Kuees U."/>
            <person name="Lindquist E.A."/>
            <person name="Lucas S.M."/>
            <person name="Mago R."/>
            <person name="Mauceli E."/>
            <person name="Morin E."/>
            <person name="Murat C."/>
            <person name="Pangilinan J.L."/>
            <person name="Park R."/>
            <person name="Pearson M."/>
            <person name="Quesneville H."/>
            <person name="Rouhier N."/>
            <person name="Sakthikumar S."/>
            <person name="Salamov A.A."/>
            <person name="Schmutz J."/>
            <person name="Selles B."/>
            <person name="Shapiro H."/>
            <person name="Tanguay P."/>
            <person name="Tuskan G.A."/>
            <person name="Henrissat B."/>
            <person name="Van de Peer Y."/>
            <person name="Rouze P."/>
            <person name="Ellis J.G."/>
            <person name="Dodds P.N."/>
            <person name="Schein J.E."/>
            <person name="Zhong S."/>
            <person name="Hamelin R.C."/>
            <person name="Grigoriev I.V."/>
            <person name="Szabo L.J."/>
            <person name="Martin F."/>
        </authorList>
    </citation>
    <scope>NUCLEOTIDE SEQUENCE [LARGE SCALE GENOMIC DNA]</scope>
    <source>
        <strain evidence="3">CRL 75-36-700-3 / race SCCL</strain>
    </source>
</reference>
<dbReference type="AlphaFoldDB" id="E3KZ79"/>
<dbReference type="GeneID" id="10547659"/>
<dbReference type="InParanoid" id="E3KZ79"/>
<sequence length="150" mass="16730">MAAGNDTNAEGECAEKGDGQSEESQVSELRCPEEALAGLEDDSRRTQAGAKRECVRERDGQDLLDRKLVLVWFGCFVGSKTAGCSCSRLPTWGRFGKVEREARRSGESRHDFLQREHPGATIHRYMSQQIRAYVIIDWPHCCAKKTSVAP</sequence>
<dbReference type="Proteomes" id="UP000008783">
    <property type="component" value="Unassembled WGS sequence"/>
</dbReference>
<feature type="compositionally biased region" description="Basic and acidic residues" evidence="1">
    <location>
        <begin position="41"/>
        <end position="52"/>
    </location>
</feature>